<dbReference type="Gene3D" id="2.30.110.10">
    <property type="entry name" value="Electron Transport, Fmn-binding Protein, Chain A"/>
    <property type="match status" value="1"/>
</dbReference>
<sequence>MYIPNHYKNENLDEIKDFLVNNSFGILINLLEGKPWATHIPLELTKDADGKDVLEGHIAKANPQWKSFKDSQEVLCIFNGPHAYVSSSWYKEEEVPTWNYIAVHIYGKLKILSEEETMDALHRLVEKYERDSKNPISLKEMSPKTLRQVKGVVGFQIEVSEIQAAYKLSQTRTEDHAKIIDELSERKDAGSHQIAKNMKGFTS</sequence>
<accession>A0A4Q8QFL4</accession>
<reference evidence="1 2" key="1">
    <citation type="submission" date="2019-02" db="EMBL/GenBank/DDBJ databases">
        <title>Draft genome sequence of Muricauda sp. 176CP4-71.</title>
        <authorList>
            <person name="Park J.-S."/>
        </authorList>
    </citation>
    <scope>NUCLEOTIDE SEQUENCE [LARGE SCALE GENOMIC DNA]</scope>
    <source>
        <strain evidence="1 2">176CP4-71</strain>
    </source>
</reference>
<organism evidence="1 2">
    <name type="scientific">Flagellimonas allohymeniacidonis</name>
    <dbReference type="NCBI Taxonomy" id="2517819"/>
    <lineage>
        <taxon>Bacteria</taxon>
        <taxon>Pseudomonadati</taxon>
        <taxon>Bacteroidota</taxon>
        <taxon>Flavobacteriia</taxon>
        <taxon>Flavobacteriales</taxon>
        <taxon>Flavobacteriaceae</taxon>
        <taxon>Flagellimonas</taxon>
    </lineage>
</organism>
<evidence type="ECO:0000313" key="1">
    <source>
        <dbReference type="EMBL" id="TAI49231.1"/>
    </source>
</evidence>
<keyword evidence="2" id="KW-1185">Reference proteome</keyword>
<dbReference type="Proteomes" id="UP000291981">
    <property type="component" value="Unassembled WGS sequence"/>
</dbReference>
<dbReference type="Pfam" id="PF04299">
    <property type="entry name" value="FMN_bind_2"/>
    <property type="match status" value="1"/>
</dbReference>
<gene>
    <name evidence="1" type="ORF">EW142_05385</name>
</gene>
<dbReference type="AlphaFoldDB" id="A0A4Q8QFL4"/>
<dbReference type="SUPFAM" id="SSF50475">
    <property type="entry name" value="FMN-binding split barrel"/>
    <property type="match status" value="1"/>
</dbReference>
<protein>
    <submittedName>
        <fullName evidence="1">FMN-binding negative transcriptional regulator</fullName>
    </submittedName>
</protein>
<dbReference type="EMBL" id="SGIU01000001">
    <property type="protein sequence ID" value="TAI49231.1"/>
    <property type="molecule type" value="Genomic_DNA"/>
</dbReference>
<dbReference type="PANTHER" id="PTHR35802:SF1">
    <property type="entry name" value="PROTEASE SYNTHASE AND SPORULATION PROTEIN PAI 2"/>
    <property type="match status" value="1"/>
</dbReference>
<dbReference type="PIRSF" id="PIRSF010372">
    <property type="entry name" value="PaiB"/>
    <property type="match status" value="1"/>
</dbReference>
<dbReference type="InterPro" id="IPR012349">
    <property type="entry name" value="Split_barrel_FMN-bd"/>
</dbReference>
<proteinExistence type="predicted"/>
<dbReference type="PANTHER" id="PTHR35802">
    <property type="entry name" value="PROTEASE SYNTHASE AND SPORULATION PROTEIN PAI 2"/>
    <property type="match status" value="1"/>
</dbReference>
<comment type="caution">
    <text evidence="1">The sequence shown here is derived from an EMBL/GenBank/DDBJ whole genome shotgun (WGS) entry which is preliminary data.</text>
</comment>
<dbReference type="InterPro" id="IPR007396">
    <property type="entry name" value="TR_PAI2-type"/>
</dbReference>
<dbReference type="OrthoDB" id="9794948at2"/>
<dbReference type="RefSeq" id="WP_130610734.1">
    <property type="nucleotide sequence ID" value="NZ_SGIU01000001.1"/>
</dbReference>
<name>A0A4Q8QFL4_9FLAO</name>
<evidence type="ECO:0000313" key="2">
    <source>
        <dbReference type="Proteomes" id="UP000291981"/>
    </source>
</evidence>